<accession>A0A4V2EMA8</accession>
<dbReference type="RefSeq" id="WP_130475126.1">
    <property type="nucleotide sequence ID" value="NZ_SFCC01000004.1"/>
</dbReference>
<dbReference type="Proteomes" id="UP000292003">
    <property type="component" value="Unassembled WGS sequence"/>
</dbReference>
<gene>
    <name evidence="3" type="ORF">EWH70_10675</name>
</gene>
<comment type="caution">
    <text evidence="3">The sequence shown here is derived from an EMBL/GenBank/DDBJ whole genome shotgun (WGS) entry which is preliminary data.</text>
</comment>
<evidence type="ECO:0000256" key="2">
    <source>
        <dbReference type="SAM" id="Phobius"/>
    </source>
</evidence>
<feature type="compositionally biased region" description="Basic residues" evidence="1">
    <location>
        <begin position="87"/>
        <end position="102"/>
    </location>
</feature>
<name>A0A4V2EMA8_9PSEU</name>
<keyword evidence="2" id="KW-0812">Transmembrane</keyword>
<proteinExistence type="predicted"/>
<reference evidence="3 4" key="1">
    <citation type="submission" date="2019-02" db="EMBL/GenBank/DDBJ databases">
        <title>Draft genome sequence of Amycolatopsis sp. 8-3EHSu isolated from roots of Suaeda maritima.</title>
        <authorList>
            <person name="Duangmal K."/>
            <person name="Chantavorakit T."/>
        </authorList>
    </citation>
    <scope>NUCLEOTIDE SEQUENCE [LARGE SCALE GENOMIC DNA]</scope>
    <source>
        <strain evidence="3 4">8-3EHSu</strain>
    </source>
</reference>
<evidence type="ECO:0000313" key="3">
    <source>
        <dbReference type="EMBL" id="RZQ64415.1"/>
    </source>
</evidence>
<sequence length="110" mass="12128">MSAFDVLSRVGTAALVRFTLALLAFVVVHLVRLPLLALAAVLERLMRRLDARLAALTGTATEPPRTRRARARRWGDAWGEPVPSTRPARRRSGLRPGLRRHPTPATGLHP</sequence>
<feature type="region of interest" description="Disordered" evidence="1">
    <location>
        <begin position="57"/>
        <end position="110"/>
    </location>
</feature>
<protein>
    <submittedName>
        <fullName evidence="3">Uncharacterized protein</fullName>
    </submittedName>
</protein>
<dbReference type="AlphaFoldDB" id="A0A4V2EMA8"/>
<keyword evidence="4" id="KW-1185">Reference proteome</keyword>
<dbReference type="EMBL" id="SFCC01000004">
    <property type="protein sequence ID" value="RZQ64415.1"/>
    <property type="molecule type" value="Genomic_DNA"/>
</dbReference>
<keyword evidence="2" id="KW-1133">Transmembrane helix</keyword>
<organism evidence="3 4">
    <name type="scientific">Amycolatopsis suaedae</name>
    <dbReference type="NCBI Taxonomy" id="2510978"/>
    <lineage>
        <taxon>Bacteria</taxon>
        <taxon>Bacillati</taxon>
        <taxon>Actinomycetota</taxon>
        <taxon>Actinomycetes</taxon>
        <taxon>Pseudonocardiales</taxon>
        <taxon>Pseudonocardiaceae</taxon>
        <taxon>Amycolatopsis</taxon>
    </lineage>
</organism>
<feature type="transmembrane region" description="Helical" evidence="2">
    <location>
        <begin position="20"/>
        <end position="42"/>
    </location>
</feature>
<evidence type="ECO:0000256" key="1">
    <source>
        <dbReference type="SAM" id="MobiDB-lite"/>
    </source>
</evidence>
<keyword evidence="2" id="KW-0472">Membrane</keyword>
<evidence type="ECO:0000313" key="4">
    <source>
        <dbReference type="Proteomes" id="UP000292003"/>
    </source>
</evidence>